<accession>B4HS99</accession>
<keyword evidence="4" id="KW-1185">Reference proteome</keyword>
<feature type="transmembrane region" description="Helical" evidence="2">
    <location>
        <begin position="66"/>
        <end position="85"/>
    </location>
</feature>
<dbReference type="EMBL" id="CH480816">
    <property type="protein sequence ID" value="EDW46994.1"/>
    <property type="molecule type" value="Genomic_DNA"/>
</dbReference>
<reference evidence="3 4" key="1">
    <citation type="journal article" date="2007" name="Nature">
        <title>Evolution of genes and genomes on the Drosophila phylogeny.</title>
        <authorList>
            <consortium name="Drosophila 12 Genomes Consortium"/>
            <person name="Clark A.G."/>
            <person name="Eisen M.B."/>
            <person name="Smith D.R."/>
            <person name="Bergman C.M."/>
            <person name="Oliver B."/>
            <person name="Markow T.A."/>
            <person name="Kaufman T.C."/>
            <person name="Kellis M."/>
            <person name="Gelbart W."/>
            <person name="Iyer V.N."/>
            <person name="Pollard D.A."/>
            <person name="Sackton T.B."/>
            <person name="Larracuente A.M."/>
            <person name="Singh N.D."/>
            <person name="Abad J.P."/>
            <person name="Abt D.N."/>
            <person name="Adryan B."/>
            <person name="Aguade M."/>
            <person name="Akashi H."/>
            <person name="Anderson W.W."/>
            <person name="Aquadro C.F."/>
            <person name="Ardell D.H."/>
            <person name="Arguello R."/>
            <person name="Artieri C.G."/>
            <person name="Barbash D.A."/>
            <person name="Barker D."/>
            <person name="Barsanti P."/>
            <person name="Batterham P."/>
            <person name="Batzoglou S."/>
            <person name="Begun D."/>
            <person name="Bhutkar A."/>
            <person name="Blanco E."/>
            <person name="Bosak S.A."/>
            <person name="Bradley R.K."/>
            <person name="Brand A.D."/>
            <person name="Brent M.R."/>
            <person name="Brooks A.N."/>
            <person name="Brown R.H."/>
            <person name="Butlin R.K."/>
            <person name="Caggese C."/>
            <person name="Calvi B.R."/>
            <person name="Bernardo de Carvalho A."/>
            <person name="Caspi A."/>
            <person name="Castrezana S."/>
            <person name="Celniker S.E."/>
            <person name="Chang J.L."/>
            <person name="Chapple C."/>
            <person name="Chatterji S."/>
            <person name="Chinwalla A."/>
            <person name="Civetta A."/>
            <person name="Clifton S.W."/>
            <person name="Comeron J.M."/>
            <person name="Costello J.C."/>
            <person name="Coyne J.A."/>
            <person name="Daub J."/>
            <person name="David R.G."/>
            <person name="Delcher A.L."/>
            <person name="Delehaunty K."/>
            <person name="Do C.B."/>
            <person name="Ebling H."/>
            <person name="Edwards K."/>
            <person name="Eickbush T."/>
            <person name="Evans J.D."/>
            <person name="Filipski A."/>
            <person name="Findeiss S."/>
            <person name="Freyhult E."/>
            <person name="Fulton L."/>
            <person name="Fulton R."/>
            <person name="Garcia A.C."/>
            <person name="Gardiner A."/>
            <person name="Garfield D.A."/>
            <person name="Garvin B.E."/>
            <person name="Gibson G."/>
            <person name="Gilbert D."/>
            <person name="Gnerre S."/>
            <person name="Godfrey J."/>
            <person name="Good R."/>
            <person name="Gotea V."/>
            <person name="Gravely B."/>
            <person name="Greenberg A.J."/>
            <person name="Griffiths-Jones S."/>
            <person name="Gross S."/>
            <person name="Guigo R."/>
            <person name="Gustafson E.A."/>
            <person name="Haerty W."/>
            <person name="Hahn M.W."/>
            <person name="Halligan D.L."/>
            <person name="Halpern A.L."/>
            <person name="Halter G.M."/>
            <person name="Han M.V."/>
            <person name="Heger A."/>
            <person name="Hillier L."/>
            <person name="Hinrichs A.S."/>
            <person name="Holmes I."/>
            <person name="Hoskins R.A."/>
            <person name="Hubisz M.J."/>
            <person name="Hultmark D."/>
            <person name="Huntley M.A."/>
            <person name="Jaffe D.B."/>
            <person name="Jagadeeshan S."/>
            <person name="Jeck W.R."/>
            <person name="Johnson J."/>
            <person name="Jones C.D."/>
            <person name="Jordan W.C."/>
            <person name="Karpen G.H."/>
            <person name="Kataoka E."/>
            <person name="Keightley P.D."/>
            <person name="Kheradpour P."/>
            <person name="Kirkness E.F."/>
            <person name="Koerich L.B."/>
            <person name="Kristiansen K."/>
            <person name="Kudrna D."/>
            <person name="Kulathinal R.J."/>
            <person name="Kumar S."/>
            <person name="Kwok R."/>
            <person name="Lander E."/>
            <person name="Langley C.H."/>
            <person name="Lapoint R."/>
            <person name="Lazzaro B.P."/>
            <person name="Lee S.J."/>
            <person name="Levesque L."/>
            <person name="Li R."/>
            <person name="Lin C.F."/>
            <person name="Lin M.F."/>
            <person name="Lindblad-Toh K."/>
            <person name="Llopart A."/>
            <person name="Long M."/>
            <person name="Low L."/>
            <person name="Lozovsky E."/>
            <person name="Lu J."/>
            <person name="Luo M."/>
            <person name="Machado C.A."/>
            <person name="Makalowski W."/>
            <person name="Marzo M."/>
            <person name="Matsuda M."/>
            <person name="Matzkin L."/>
            <person name="McAllister B."/>
            <person name="McBride C.S."/>
            <person name="McKernan B."/>
            <person name="McKernan K."/>
            <person name="Mendez-Lago M."/>
            <person name="Minx P."/>
            <person name="Mollenhauer M.U."/>
            <person name="Montooth K."/>
            <person name="Mount S.M."/>
            <person name="Mu X."/>
            <person name="Myers E."/>
            <person name="Negre B."/>
            <person name="Newfeld S."/>
            <person name="Nielsen R."/>
            <person name="Noor M.A."/>
            <person name="O'Grady P."/>
            <person name="Pachter L."/>
            <person name="Papaceit M."/>
            <person name="Parisi M.J."/>
            <person name="Parisi M."/>
            <person name="Parts L."/>
            <person name="Pedersen J.S."/>
            <person name="Pesole G."/>
            <person name="Phillippy A.M."/>
            <person name="Ponting C.P."/>
            <person name="Pop M."/>
            <person name="Porcelli D."/>
            <person name="Powell J.R."/>
            <person name="Prohaska S."/>
            <person name="Pruitt K."/>
            <person name="Puig M."/>
            <person name="Quesneville H."/>
            <person name="Ram K.R."/>
            <person name="Rand D."/>
            <person name="Rasmussen M.D."/>
            <person name="Reed L.K."/>
            <person name="Reenan R."/>
            <person name="Reily A."/>
            <person name="Remington K.A."/>
            <person name="Rieger T.T."/>
            <person name="Ritchie M.G."/>
            <person name="Robin C."/>
            <person name="Rogers Y.H."/>
            <person name="Rohde C."/>
            <person name="Rozas J."/>
            <person name="Rubenfield M.J."/>
            <person name="Ruiz A."/>
            <person name="Russo S."/>
            <person name="Salzberg S.L."/>
            <person name="Sanchez-Gracia A."/>
            <person name="Saranga D.J."/>
            <person name="Sato H."/>
            <person name="Schaeffer S.W."/>
            <person name="Schatz M.C."/>
            <person name="Schlenke T."/>
            <person name="Schwartz R."/>
            <person name="Segarra C."/>
            <person name="Singh R.S."/>
            <person name="Sirot L."/>
            <person name="Sirota M."/>
            <person name="Sisneros N.B."/>
            <person name="Smith C.D."/>
            <person name="Smith T.F."/>
            <person name="Spieth J."/>
            <person name="Stage D.E."/>
            <person name="Stark A."/>
            <person name="Stephan W."/>
            <person name="Strausberg R.L."/>
            <person name="Strempel S."/>
            <person name="Sturgill D."/>
            <person name="Sutton G."/>
            <person name="Sutton G.G."/>
            <person name="Tao W."/>
            <person name="Teichmann S."/>
            <person name="Tobari Y.N."/>
            <person name="Tomimura Y."/>
            <person name="Tsolas J.M."/>
            <person name="Valente V.L."/>
            <person name="Venter E."/>
            <person name="Venter J.C."/>
            <person name="Vicario S."/>
            <person name="Vieira F.G."/>
            <person name="Vilella A.J."/>
            <person name="Villasante A."/>
            <person name="Walenz B."/>
            <person name="Wang J."/>
            <person name="Wasserman M."/>
            <person name="Watts T."/>
            <person name="Wilson D."/>
            <person name="Wilson R.K."/>
            <person name="Wing R.A."/>
            <person name="Wolfner M.F."/>
            <person name="Wong A."/>
            <person name="Wong G.K."/>
            <person name="Wu C.I."/>
            <person name="Wu G."/>
            <person name="Yamamoto D."/>
            <person name="Yang H.P."/>
            <person name="Yang S.P."/>
            <person name="Yorke J.A."/>
            <person name="Yoshida K."/>
            <person name="Zdobnov E."/>
            <person name="Zhang P."/>
            <person name="Zhang Y."/>
            <person name="Zimin A.V."/>
            <person name="Baldwin J."/>
            <person name="Abdouelleil A."/>
            <person name="Abdulkadir J."/>
            <person name="Abebe A."/>
            <person name="Abera B."/>
            <person name="Abreu J."/>
            <person name="Acer S.C."/>
            <person name="Aftuck L."/>
            <person name="Alexander A."/>
            <person name="An P."/>
            <person name="Anderson E."/>
            <person name="Anderson S."/>
            <person name="Arachi H."/>
            <person name="Azer M."/>
            <person name="Bachantsang P."/>
            <person name="Barry A."/>
            <person name="Bayul T."/>
            <person name="Berlin A."/>
            <person name="Bessette D."/>
            <person name="Bloom T."/>
            <person name="Blye J."/>
            <person name="Boguslavskiy L."/>
            <person name="Bonnet C."/>
            <person name="Boukhgalter B."/>
            <person name="Bourzgui I."/>
            <person name="Brown A."/>
            <person name="Cahill P."/>
            <person name="Channer S."/>
            <person name="Cheshatsang Y."/>
            <person name="Chuda L."/>
            <person name="Citroen M."/>
            <person name="Collymore A."/>
            <person name="Cooke P."/>
            <person name="Costello M."/>
            <person name="D'Aco K."/>
            <person name="Daza R."/>
            <person name="De Haan G."/>
            <person name="DeGray S."/>
            <person name="DeMaso C."/>
            <person name="Dhargay N."/>
            <person name="Dooley K."/>
            <person name="Dooley E."/>
            <person name="Doricent M."/>
            <person name="Dorje P."/>
            <person name="Dorjee K."/>
            <person name="Dupes A."/>
            <person name="Elong R."/>
            <person name="Falk J."/>
            <person name="Farina A."/>
            <person name="Faro S."/>
            <person name="Ferguson D."/>
            <person name="Fisher S."/>
            <person name="Foley C.D."/>
            <person name="Franke A."/>
            <person name="Friedrich D."/>
            <person name="Gadbois L."/>
            <person name="Gearin G."/>
            <person name="Gearin C.R."/>
            <person name="Giannoukos G."/>
            <person name="Goode T."/>
            <person name="Graham J."/>
            <person name="Grandbois E."/>
            <person name="Grewal S."/>
            <person name="Gyaltsen K."/>
            <person name="Hafez N."/>
            <person name="Hagos B."/>
            <person name="Hall J."/>
            <person name="Henson C."/>
            <person name="Hollinger A."/>
            <person name="Honan T."/>
            <person name="Huard M.D."/>
            <person name="Hughes L."/>
            <person name="Hurhula B."/>
            <person name="Husby M.E."/>
            <person name="Kamat A."/>
            <person name="Kanga B."/>
            <person name="Kashin S."/>
            <person name="Khazanovich D."/>
            <person name="Kisner P."/>
            <person name="Lance K."/>
            <person name="Lara M."/>
            <person name="Lee W."/>
            <person name="Lennon N."/>
            <person name="Letendre F."/>
            <person name="LeVine R."/>
            <person name="Lipovsky A."/>
            <person name="Liu X."/>
            <person name="Liu J."/>
            <person name="Liu S."/>
            <person name="Lokyitsang T."/>
            <person name="Lokyitsang Y."/>
            <person name="Lubonja R."/>
            <person name="Lui A."/>
            <person name="MacDonald P."/>
            <person name="Magnisalis V."/>
            <person name="Maru K."/>
            <person name="Matthews C."/>
            <person name="McCusker W."/>
            <person name="McDonough S."/>
            <person name="Mehta T."/>
            <person name="Meldrim J."/>
            <person name="Meneus L."/>
            <person name="Mihai O."/>
            <person name="Mihalev A."/>
            <person name="Mihova T."/>
            <person name="Mittelman R."/>
            <person name="Mlenga V."/>
            <person name="Montmayeur A."/>
            <person name="Mulrain L."/>
            <person name="Navidi A."/>
            <person name="Naylor J."/>
            <person name="Negash T."/>
            <person name="Nguyen T."/>
            <person name="Nguyen N."/>
            <person name="Nicol R."/>
            <person name="Norbu C."/>
            <person name="Norbu N."/>
            <person name="Novod N."/>
            <person name="O'Neill B."/>
            <person name="Osman S."/>
            <person name="Markiewicz E."/>
            <person name="Oyono O.L."/>
            <person name="Patti C."/>
            <person name="Phunkhang P."/>
            <person name="Pierre F."/>
            <person name="Priest M."/>
            <person name="Raghuraman S."/>
            <person name="Rege F."/>
            <person name="Reyes R."/>
            <person name="Rise C."/>
            <person name="Rogov P."/>
            <person name="Ross K."/>
            <person name="Ryan E."/>
            <person name="Settipalli S."/>
            <person name="Shea T."/>
            <person name="Sherpa N."/>
            <person name="Shi L."/>
            <person name="Shih D."/>
            <person name="Sparrow T."/>
            <person name="Spaulding J."/>
            <person name="Stalker J."/>
            <person name="Stange-Thomann N."/>
            <person name="Stavropoulos S."/>
            <person name="Stone C."/>
            <person name="Strader C."/>
            <person name="Tesfaye S."/>
            <person name="Thomson T."/>
            <person name="Thoulutsang Y."/>
            <person name="Thoulutsang D."/>
            <person name="Topham K."/>
            <person name="Topping I."/>
            <person name="Tsamla T."/>
            <person name="Vassiliev H."/>
            <person name="Vo A."/>
            <person name="Wangchuk T."/>
            <person name="Wangdi T."/>
            <person name="Weiand M."/>
            <person name="Wilkinson J."/>
            <person name="Wilson A."/>
            <person name="Yadav S."/>
            <person name="Young G."/>
            <person name="Yu Q."/>
            <person name="Zembek L."/>
            <person name="Zhong D."/>
            <person name="Zimmer A."/>
            <person name="Zwirko Z."/>
            <person name="Jaffe D.B."/>
            <person name="Alvarez P."/>
            <person name="Brockman W."/>
            <person name="Butler J."/>
            <person name="Chin C."/>
            <person name="Gnerre S."/>
            <person name="Grabherr M."/>
            <person name="Kleber M."/>
            <person name="Mauceli E."/>
            <person name="MacCallum I."/>
        </authorList>
    </citation>
    <scope>NUCLEOTIDE SEQUENCE [LARGE SCALE GENOMIC DNA]</scope>
    <source>
        <strain evidence="4">Rob3c / Tucson 14021-0248.25</strain>
    </source>
</reference>
<sequence length="103" mass="11911">MIQDPGGTGHSRKPRNTESHGIVRLGVRPESCRNILRHKHNSSCSFLPLSTFPCGFSYILTPFCEFSSLFALRWLAVIFFCRFVFYMFTRKISIIIVAVRFTF</sequence>
<dbReference type="Proteomes" id="UP000001292">
    <property type="component" value="Unassembled WGS sequence"/>
</dbReference>
<keyword evidence="2" id="KW-0472">Membrane</keyword>
<keyword evidence="2" id="KW-0812">Transmembrane</keyword>
<evidence type="ECO:0000256" key="2">
    <source>
        <dbReference type="SAM" id="Phobius"/>
    </source>
</evidence>
<protein>
    <submittedName>
        <fullName evidence="3">GM20661</fullName>
    </submittedName>
</protein>
<dbReference type="PhylomeDB" id="B4HS99"/>
<dbReference type="OMA" id="LTPFCEF"/>
<evidence type="ECO:0000313" key="3">
    <source>
        <dbReference type="EMBL" id="EDW46994.1"/>
    </source>
</evidence>
<name>B4HS99_DROSE</name>
<keyword evidence="2" id="KW-1133">Transmembrane helix</keyword>
<evidence type="ECO:0000256" key="1">
    <source>
        <dbReference type="SAM" id="MobiDB-lite"/>
    </source>
</evidence>
<dbReference type="AlphaFoldDB" id="B4HS99"/>
<dbReference type="HOGENOM" id="CLU_2266514_0_0_1"/>
<feature type="region of interest" description="Disordered" evidence="1">
    <location>
        <begin position="1"/>
        <end position="22"/>
    </location>
</feature>
<gene>
    <name evidence="3" type="primary">Dsec\GM20661</name>
    <name evidence="3" type="ORF">Dsec_GM20661</name>
</gene>
<organism evidence="4">
    <name type="scientific">Drosophila sechellia</name>
    <name type="common">Fruit fly</name>
    <dbReference type="NCBI Taxonomy" id="7238"/>
    <lineage>
        <taxon>Eukaryota</taxon>
        <taxon>Metazoa</taxon>
        <taxon>Ecdysozoa</taxon>
        <taxon>Arthropoda</taxon>
        <taxon>Hexapoda</taxon>
        <taxon>Insecta</taxon>
        <taxon>Pterygota</taxon>
        <taxon>Neoptera</taxon>
        <taxon>Endopterygota</taxon>
        <taxon>Diptera</taxon>
        <taxon>Brachycera</taxon>
        <taxon>Muscomorpha</taxon>
        <taxon>Ephydroidea</taxon>
        <taxon>Drosophilidae</taxon>
        <taxon>Drosophila</taxon>
        <taxon>Sophophora</taxon>
    </lineage>
</organism>
<proteinExistence type="predicted"/>
<evidence type="ECO:0000313" key="4">
    <source>
        <dbReference type="Proteomes" id="UP000001292"/>
    </source>
</evidence>